<comment type="caution">
    <text evidence="16">The sequence shown here is derived from an EMBL/GenBank/DDBJ whole genome shotgun (WGS) entry which is preliminary data.</text>
</comment>
<protein>
    <recommendedName>
        <fullName evidence="14">Peptide hydrolase</fullName>
        <ecNumber evidence="14">3.4.-.-</ecNumber>
    </recommendedName>
</protein>
<dbReference type="OrthoDB" id="2214at2759"/>
<dbReference type="FunFam" id="3.40.630.10:FF:000042">
    <property type="entry name" value="Peptide hydrolase"/>
    <property type="match status" value="1"/>
</dbReference>
<evidence type="ECO:0000256" key="11">
    <source>
        <dbReference type="ARBA" id="ARBA00023145"/>
    </source>
</evidence>
<sequence>MKFLAALALGATATSVLAAVIPQQDPLTGPQVYREAEQYLIELEPGNTIWVTEDEKWSLRLDGVKFMDVTEEHHNSLYPTSRILKTVEYPVQMEHVDSVVPLTQSLSKDNMKADLEHFTSFYTRYYQSSTGVESATWLYSRVLETLEQSGATAYGASVEKFQHSFQQFSIIARIPGQSNKTVVVGAHQDSINLLAPSFLPAPGADDDGSGTVTILEALRVLLQSEEVVNGSIRNTLEFHWYAAEEGGLLGSQSIFSQYSSDGRDIKAMLQQDMTGYSQGTLDAGLPESVAVITDYVDPGLTAFIKEVITTYCDVPYVESQCGYACSDNASARKYGYPSAFVMESEFEHSSDRIHTTGDKIDYLSFDHMVQHAKLTLAFAYELAFASL</sequence>
<keyword evidence="9 14" id="KW-0378">Hydrolase</keyword>
<evidence type="ECO:0000256" key="13">
    <source>
        <dbReference type="ARBA" id="ARBA00043962"/>
    </source>
</evidence>
<dbReference type="EC" id="3.4.-.-" evidence="14"/>
<evidence type="ECO:0000313" key="17">
    <source>
        <dbReference type="Proteomes" id="UP000319663"/>
    </source>
</evidence>
<feature type="chain" id="PRO_5021511381" description="Peptide hydrolase" evidence="14">
    <location>
        <begin position="19"/>
        <end position="387"/>
    </location>
</feature>
<dbReference type="EMBL" id="VIFY01000169">
    <property type="protein sequence ID" value="TQB69155.1"/>
    <property type="molecule type" value="Genomic_DNA"/>
</dbReference>
<dbReference type="GO" id="GO:0006508">
    <property type="term" value="P:proteolysis"/>
    <property type="evidence" value="ECO:0007669"/>
    <property type="project" value="UniProtKB-KW"/>
</dbReference>
<comment type="subcellular location">
    <subcellularLocation>
        <location evidence="2">Secreted</location>
    </subcellularLocation>
</comment>
<evidence type="ECO:0000256" key="6">
    <source>
        <dbReference type="ARBA" id="ARBA00022670"/>
    </source>
</evidence>
<dbReference type="InterPro" id="IPR045175">
    <property type="entry name" value="M28_fam"/>
</dbReference>
<keyword evidence="5" id="KW-0964">Secreted</keyword>
<keyword evidence="4 16" id="KW-0031">Aminopeptidase</keyword>
<gene>
    <name evidence="16" type="primary">LAP1</name>
    <name evidence="16" type="ORF">MPDQ_002236</name>
</gene>
<evidence type="ECO:0000256" key="8">
    <source>
        <dbReference type="ARBA" id="ARBA00022729"/>
    </source>
</evidence>
<dbReference type="Proteomes" id="UP000319663">
    <property type="component" value="Unassembled WGS sequence"/>
</dbReference>
<dbReference type="InterPro" id="IPR007484">
    <property type="entry name" value="Peptidase_M28"/>
</dbReference>
<keyword evidence="6 14" id="KW-0645">Protease</keyword>
<dbReference type="GO" id="GO:0005576">
    <property type="term" value="C:extracellular region"/>
    <property type="evidence" value="ECO:0007669"/>
    <property type="project" value="UniProtKB-SubCell"/>
</dbReference>
<proteinExistence type="inferred from homology"/>
<evidence type="ECO:0000256" key="1">
    <source>
        <dbReference type="ARBA" id="ARBA00001947"/>
    </source>
</evidence>
<organism evidence="16 17">
    <name type="scientific">Monascus purpureus</name>
    <name type="common">Red mold</name>
    <name type="synonym">Monascus anka</name>
    <dbReference type="NCBI Taxonomy" id="5098"/>
    <lineage>
        <taxon>Eukaryota</taxon>
        <taxon>Fungi</taxon>
        <taxon>Dikarya</taxon>
        <taxon>Ascomycota</taxon>
        <taxon>Pezizomycotina</taxon>
        <taxon>Eurotiomycetes</taxon>
        <taxon>Eurotiomycetidae</taxon>
        <taxon>Eurotiales</taxon>
        <taxon>Aspergillaceae</taxon>
        <taxon>Monascus</taxon>
    </lineage>
</organism>
<evidence type="ECO:0000256" key="4">
    <source>
        <dbReference type="ARBA" id="ARBA00022438"/>
    </source>
</evidence>
<evidence type="ECO:0000313" key="16">
    <source>
        <dbReference type="EMBL" id="TQB69155.1"/>
    </source>
</evidence>
<evidence type="ECO:0000256" key="2">
    <source>
        <dbReference type="ARBA" id="ARBA00004613"/>
    </source>
</evidence>
<keyword evidence="17" id="KW-1185">Reference proteome</keyword>
<keyword evidence="10 14" id="KW-0862">Zinc</keyword>
<evidence type="ECO:0000256" key="7">
    <source>
        <dbReference type="ARBA" id="ARBA00022723"/>
    </source>
</evidence>
<dbReference type="STRING" id="5098.A0A507QPM4"/>
<keyword evidence="7 14" id="KW-0479">Metal-binding</keyword>
<accession>A0A507QPM4</accession>
<evidence type="ECO:0000256" key="12">
    <source>
        <dbReference type="ARBA" id="ARBA00023157"/>
    </source>
</evidence>
<dbReference type="GO" id="GO:0046872">
    <property type="term" value="F:metal ion binding"/>
    <property type="evidence" value="ECO:0007669"/>
    <property type="project" value="UniProtKB-KW"/>
</dbReference>
<dbReference type="PANTHER" id="PTHR12147:SF56">
    <property type="entry name" value="AMINOPEPTIDASE YDR415C-RELATED"/>
    <property type="match status" value="1"/>
</dbReference>
<dbReference type="GO" id="GO:0008235">
    <property type="term" value="F:metalloexopeptidase activity"/>
    <property type="evidence" value="ECO:0007669"/>
    <property type="project" value="InterPro"/>
</dbReference>
<keyword evidence="12" id="KW-1015">Disulfide bond</keyword>
<keyword evidence="8 14" id="KW-0732">Signal</keyword>
<evidence type="ECO:0000259" key="15">
    <source>
        <dbReference type="Pfam" id="PF04389"/>
    </source>
</evidence>
<dbReference type="AlphaFoldDB" id="A0A507QPM4"/>
<dbReference type="GO" id="GO:0004177">
    <property type="term" value="F:aminopeptidase activity"/>
    <property type="evidence" value="ECO:0007669"/>
    <property type="project" value="UniProtKB-KW"/>
</dbReference>
<evidence type="ECO:0000256" key="9">
    <source>
        <dbReference type="ARBA" id="ARBA00022801"/>
    </source>
</evidence>
<evidence type="ECO:0000256" key="3">
    <source>
        <dbReference type="ARBA" id="ARBA00011245"/>
    </source>
</evidence>
<dbReference type="PANTHER" id="PTHR12147">
    <property type="entry name" value="METALLOPEPTIDASE M28 FAMILY MEMBER"/>
    <property type="match status" value="1"/>
</dbReference>
<dbReference type="SUPFAM" id="SSF53187">
    <property type="entry name" value="Zn-dependent exopeptidases"/>
    <property type="match status" value="1"/>
</dbReference>
<reference evidence="16 17" key="1">
    <citation type="submission" date="2019-06" db="EMBL/GenBank/DDBJ databases">
        <title>Wine fermentation using esterase from Monascus purpureus.</title>
        <authorList>
            <person name="Geng C."/>
            <person name="Zhang Y."/>
        </authorList>
    </citation>
    <scope>NUCLEOTIDE SEQUENCE [LARGE SCALE GENOMIC DNA]</scope>
    <source>
        <strain evidence="16">HQ1</strain>
    </source>
</reference>
<feature type="domain" description="Peptidase M28" evidence="15">
    <location>
        <begin position="170"/>
        <end position="378"/>
    </location>
</feature>
<evidence type="ECO:0000256" key="14">
    <source>
        <dbReference type="RuleBase" id="RU361240"/>
    </source>
</evidence>
<name>A0A507QPM4_MONPU</name>
<feature type="signal peptide" evidence="14">
    <location>
        <begin position="1"/>
        <end position="18"/>
    </location>
</feature>
<evidence type="ECO:0000256" key="5">
    <source>
        <dbReference type="ARBA" id="ARBA00022525"/>
    </source>
</evidence>
<dbReference type="Gene3D" id="3.40.630.10">
    <property type="entry name" value="Zn peptidases"/>
    <property type="match status" value="1"/>
</dbReference>
<evidence type="ECO:0000256" key="10">
    <source>
        <dbReference type="ARBA" id="ARBA00022833"/>
    </source>
</evidence>
<comment type="subunit">
    <text evidence="3">Monomer.</text>
</comment>
<comment type="similarity">
    <text evidence="13">Belongs to the peptidase M28 family. M28E subfamily.</text>
</comment>
<dbReference type="Pfam" id="PF04389">
    <property type="entry name" value="Peptidase_M28"/>
    <property type="match status" value="1"/>
</dbReference>
<keyword evidence="11" id="KW-0865">Zymogen</keyword>
<comment type="cofactor">
    <cofactor evidence="1">
        <name>Zn(2+)</name>
        <dbReference type="ChEBI" id="CHEBI:29105"/>
    </cofactor>
</comment>
<dbReference type="CDD" id="cd03879">
    <property type="entry name" value="M28_AAP"/>
    <property type="match status" value="1"/>
</dbReference>